<feature type="transmembrane region" description="Helical" evidence="4">
    <location>
        <begin position="37"/>
        <end position="60"/>
    </location>
</feature>
<dbReference type="InterPro" id="IPR011701">
    <property type="entry name" value="MFS"/>
</dbReference>
<feature type="transmembrane region" description="Helical" evidence="4">
    <location>
        <begin position="370"/>
        <end position="389"/>
    </location>
</feature>
<dbReference type="PROSITE" id="PS50850">
    <property type="entry name" value="MFS"/>
    <property type="match status" value="1"/>
</dbReference>
<organism evidence="6 7">
    <name type="scientific">Candidatus Collierbacteria bacterium RIFOXYD1_FULL_40_9</name>
    <dbReference type="NCBI Taxonomy" id="1817731"/>
    <lineage>
        <taxon>Bacteria</taxon>
        <taxon>Candidatus Collieribacteriota</taxon>
    </lineage>
</organism>
<keyword evidence="2 4" id="KW-1133">Transmembrane helix</keyword>
<proteinExistence type="predicted"/>
<dbReference type="PANTHER" id="PTHR23518:SF2">
    <property type="entry name" value="MAJOR FACILITATOR SUPERFAMILY TRANSPORTER"/>
    <property type="match status" value="1"/>
</dbReference>
<reference evidence="6 7" key="1">
    <citation type="journal article" date="2016" name="Nat. Commun.">
        <title>Thousands of microbial genomes shed light on interconnected biogeochemical processes in an aquifer system.</title>
        <authorList>
            <person name="Anantharaman K."/>
            <person name="Brown C.T."/>
            <person name="Hug L.A."/>
            <person name="Sharon I."/>
            <person name="Castelle C.J."/>
            <person name="Probst A.J."/>
            <person name="Thomas B.C."/>
            <person name="Singh A."/>
            <person name="Wilkins M.J."/>
            <person name="Karaoz U."/>
            <person name="Brodie E.L."/>
            <person name="Williams K.H."/>
            <person name="Hubbard S.S."/>
            <person name="Banfield J.F."/>
        </authorList>
    </citation>
    <scope>NUCLEOTIDE SEQUENCE [LARGE SCALE GENOMIC DNA]</scope>
</reference>
<dbReference type="Gene3D" id="1.20.1250.20">
    <property type="entry name" value="MFS general substrate transporter like domains"/>
    <property type="match status" value="2"/>
</dbReference>
<feature type="transmembrane region" description="Helical" evidence="4">
    <location>
        <begin position="305"/>
        <end position="323"/>
    </location>
</feature>
<feature type="transmembrane region" description="Helical" evidence="4">
    <location>
        <begin position="281"/>
        <end position="299"/>
    </location>
</feature>
<gene>
    <name evidence="6" type="ORF">A2572_01085</name>
</gene>
<feature type="transmembrane region" description="Helical" evidence="4">
    <location>
        <begin position="149"/>
        <end position="168"/>
    </location>
</feature>
<dbReference type="InterPro" id="IPR036259">
    <property type="entry name" value="MFS_trans_sf"/>
</dbReference>
<evidence type="ECO:0000256" key="4">
    <source>
        <dbReference type="SAM" id="Phobius"/>
    </source>
</evidence>
<name>A0A1F5FP46_9BACT</name>
<feature type="domain" description="Major facilitator superfamily (MFS) profile" evidence="5">
    <location>
        <begin position="16"/>
        <end position="394"/>
    </location>
</feature>
<keyword evidence="3 4" id="KW-0472">Membrane</keyword>
<accession>A0A1F5FP46</accession>
<dbReference type="CDD" id="cd17370">
    <property type="entry name" value="MFS_MJ1317_like"/>
    <property type="match status" value="1"/>
</dbReference>
<dbReference type="PANTHER" id="PTHR23518">
    <property type="entry name" value="C-METHYLTRANSFERASE"/>
    <property type="match status" value="1"/>
</dbReference>
<dbReference type="AlphaFoldDB" id="A0A1F5FP46"/>
<feature type="transmembrane region" description="Helical" evidence="4">
    <location>
        <begin position="343"/>
        <end position="364"/>
    </location>
</feature>
<evidence type="ECO:0000256" key="2">
    <source>
        <dbReference type="ARBA" id="ARBA00022989"/>
    </source>
</evidence>
<feature type="transmembrane region" description="Helical" evidence="4">
    <location>
        <begin position="215"/>
        <end position="233"/>
    </location>
</feature>
<comment type="caution">
    <text evidence="6">The sequence shown here is derived from an EMBL/GenBank/DDBJ whole genome shotgun (WGS) entry which is preliminary data.</text>
</comment>
<feature type="transmembrane region" description="Helical" evidence="4">
    <location>
        <begin position="174"/>
        <end position="194"/>
    </location>
</feature>
<evidence type="ECO:0000313" key="6">
    <source>
        <dbReference type="EMBL" id="OGD81378.1"/>
    </source>
</evidence>
<evidence type="ECO:0000256" key="1">
    <source>
        <dbReference type="ARBA" id="ARBA00022692"/>
    </source>
</evidence>
<dbReference type="EMBL" id="MFAQ01000045">
    <property type="protein sequence ID" value="OGD81378.1"/>
    <property type="molecule type" value="Genomic_DNA"/>
</dbReference>
<dbReference type="Proteomes" id="UP000179237">
    <property type="component" value="Unassembled WGS sequence"/>
</dbReference>
<dbReference type="Pfam" id="PF07690">
    <property type="entry name" value="MFS_1"/>
    <property type="match status" value="1"/>
</dbReference>
<dbReference type="GO" id="GO:0022857">
    <property type="term" value="F:transmembrane transporter activity"/>
    <property type="evidence" value="ECO:0007669"/>
    <property type="project" value="InterPro"/>
</dbReference>
<evidence type="ECO:0000313" key="7">
    <source>
        <dbReference type="Proteomes" id="UP000179237"/>
    </source>
</evidence>
<protein>
    <recommendedName>
        <fullName evidence="5">Major facilitator superfamily (MFS) profile domain-containing protein</fullName>
    </recommendedName>
</protein>
<dbReference type="InterPro" id="IPR020846">
    <property type="entry name" value="MFS_dom"/>
</dbReference>
<evidence type="ECO:0000259" key="5">
    <source>
        <dbReference type="PROSITE" id="PS50850"/>
    </source>
</evidence>
<dbReference type="SUPFAM" id="SSF103473">
    <property type="entry name" value="MFS general substrate transporter"/>
    <property type="match status" value="1"/>
</dbReference>
<sequence length="399" mass="43669">MAEGEKILKTKLLSKNIIFLSIVSFLNDISSEMVYPVVPIFLTSALGVPASIIGIVEGIADASSKILMSITGFVSDNLHKRKLFVTAGYGFSAISHLTMALSTSWPLVLLSRVLNRSGKGLRTSARDALIAESTKKENRGLSFGIHRTMDGLGGVLGPLLSIGLLYFFSHNYKLIFLLAFIPALLGAIIVYLFVKDNKKKKDDDFSMRFEWKKTSLAFKIFLIISFIFAIGNSSDAFLILRSQNLGMSVSLTIFAYVVYNLVSSLFSIPAGILADRIGPKRVIFSGFLVFSLVYFLFAVAKSKEIVWLLFPLYGFFMGLTEGVSKSYVSKLVPHEISGSAFGIYQTVMGIATLIASSIAGWLWSSYGPSTPFYFGSAMAVMAAILFLGLSKKLRVAQVF</sequence>
<evidence type="ECO:0000256" key="3">
    <source>
        <dbReference type="ARBA" id="ARBA00023136"/>
    </source>
</evidence>
<feature type="transmembrane region" description="Helical" evidence="4">
    <location>
        <begin position="253"/>
        <end position="274"/>
    </location>
</feature>
<keyword evidence="1 4" id="KW-0812">Transmembrane</keyword>